<evidence type="ECO:0000313" key="2">
    <source>
        <dbReference type="Proteomes" id="UP000887013"/>
    </source>
</evidence>
<dbReference type="PROSITE" id="PS00012">
    <property type="entry name" value="PHOSPHOPANTETHEINE"/>
    <property type="match status" value="1"/>
</dbReference>
<gene>
    <name evidence="1" type="ORF">NPIL_355281</name>
</gene>
<dbReference type="Proteomes" id="UP000887013">
    <property type="component" value="Unassembled WGS sequence"/>
</dbReference>
<protein>
    <submittedName>
        <fullName evidence="1">Uncharacterized protein</fullName>
    </submittedName>
</protein>
<accession>A0A8X6UNK0</accession>
<sequence length="90" mass="10385">MDTLTNLSSSGSLELSSQINVKTVSELPNFQDILKKLPELVNPSIHDQTVKHAPSISSKLKNKSMQKLDDFNQNYLKRQRKIRIYDRAWN</sequence>
<organism evidence="1 2">
    <name type="scientific">Nephila pilipes</name>
    <name type="common">Giant wood spider</name>
    <name type="synonym">Nephila maculata</name>
    <dbReference type="NCBI Taxonomy" id="299642"/>
    <lineage>
        <taxon>Eukaryota</taxon>
        <taxon>Metazoa</taxon>
        <taxon>Ecdysozoa</taxon>
        <taxon>Arthropoda</taxon>
        <taxon>Chelicerata</taxon>
        <taxon>Arachnida</taxon>
        <taxon>Araneae</taxon>
        <taxon>Araneomorphae</taxon>
        <taxon>Entelegynae</taxon>
        <taxon>Araneoidea</taxon>
        <taxon>Nephilidae</taxon>
        <taxon>Nephila</taxon>
    </lineage>
</organism>
<dbReference type="EMBL" id="BMAW01083468">
    <property type="protein sequence ID" value="GFU34186.1"/>
    <property type="molecule type" value="Genomic_DNA"/>
</dbReference>
<name>A0A8X6UNK0_NEPPI</name>
<keyword evidence="2" id="KW-1185">Reference proteome</keyword>
<proteinExistence type="predicted"/>
<comment type="caution">
    <text evidence="1">The sequence shown here is derived from an EMBL/GenBank/DDBJ whole genome shotgun (WGS) entry which is preliminary data.</text>
</comment>
<dbReference type="AlphaFoldDB" id="A0A8X6UNK0"/>
<evidence type="ECO:0000313" key="1">
    <source>
        <dbReference type="EMBL" id="GFU34186.1"/>
    </source>
</evidence>
<dbReference type="InterPro" id="IPR006162">
    <property type="entry name" value="Ppantetheine_attach_site"/>
</dbReference>
<reference evidence="1" key="1">
    <citation type="submission" date="2020-08" db="EMBL/GenBank/DDBJ databases">
        <title>Multicomponent nature underlies the extraordinary mechanical properties of spider dragline silk.</title>
        <authorList>
            <person name="Kono N."/>
            <person name="Nakamura H."/>
            <person name="Mori M."/>
            <person name="Yoshida Y."/>
            <person name="Ohtoshi R."/>
            <person name="Malay A.D."/>
            <person name="Moran D.A.P."/>
            <person name="Tomita M."/>
            <person name="Numata K."/>
            <person name="Arakawa K."/>
        </authorList>
    </citation>
    <scope>NUCLEOTIDE SEQUENCE</scope>
</reference>